<evidence type="ECO:0000256" key="4">
    <source>
        <dbReference type="ARBA" id="ARBA00023015"/>
    </source>
</evidence>
<evidence type="ECO:0000256" key="2">
    <source>
        <dbReference type="ARBA" id="ARBA00022771"/>
    </source>
</evidence>
<dbReference type="PROSITE" id="PS50114">
    <property type="entry name" value="GATA_ZN_FINGER_2"/>
    <property type="match status" value="1"/>
</dbReference>
<evidence type="ECO:0000256" key="5">
    <source>
        <dbReference type="ARBA" id="ARBA00023125"/>
    </source>
</evidence>
<evidence type="ECO:0000313" key="11">
    <source>
        <dbReference type="EMBL" id="MCL7031023.1"/>
    </source>
</evidence>
<sequence length="316" mass="35351">MQRCSNTSANYQYCSHHPVGTCSCRLYHPHHHQSTSSHQPSKNPFTMLFSSSTNNSSRTCSTQYSNPSHFMGSNELDYHSFPIITPSPSSAVDCTLSLGTPSTRKTNNSVMIDNHRKSTSCLTSSSKFCKSWDIFEPNKNHHQEQQRHTSSTAHNIKNIISRGYNSISKDQTIGRRCANCDTTSTPLWRNGPRGPKSLCNACGIRYKKEERRATASTTTATHVNVNGAAVEVMSHPNHQPRASHHSQTHQPRLSTSTYPTSSTTSHYHEFRFIGDDDRYQHPSISTNSTGGGIPNFLSWRLNAADCRQPSLVHHYT</sequence>
<keyword evidence="6" id="KW-0804">Transcription</keyword>
<evidence type="ECO:0000256" key="9">
    <source>
        <dbReference type="SAM" id="MobiDB-lite"/>
    </source>
</evidence>
<dbReference type="CDD" id="cd00202">
    <property type="entry name" value="ZnF_GATA"/>
    <property type="match status" value="1"/>
</dbReference>
<dbReference type="InterPro" id="IPR000679">
    <property type="entry name" value="Znf_GATA"/>
</dbReference>
<dbReference type="InterPro" id="IPR013088">
    <property type="entry name" value="Znf_NHR/GATA"/>
</dbReference>
<organism evidence="12 13">
    <name type="scientific">Papaver nudicaule</name>
    <name type="common">Iceland poppy</name>
    <dbReference type="NCBI Taxonomy" id="74823"/>
    <lineage>
        <taxon>Eukaryota</taxon>
        <taxon>Viridiplantae</taxon>
        <taxon>Streptophyta</taxon>
        <taxon>Embryophyta</taxon>
        <taxon>Tracheophyta</taxon>
        <taxon>Spermatophyta</taxon>
        <taxon>Magnoliopsida</taxon>
        <taxon>Ranunculales</taxon>
        <taxon>Papaveraceae</taxon>
        <taxon>Papaveroideae</taxon>
        <taxon>Papaver</taxon>
    </lineage>
</organism>
<dbReference type="PANTHER" id="PTHR46813:SF16">
    <property type="entry name" value="GATA TRANSCRIPTION FACTOR 18"/>
    <property type="match status" value="1"/>
</dbReference>
<evidence type="ECO:0000313" key="12">
    <source>
        <dbReference type="EMBL" id="MCL7037088.1"/>
    </source>
</evidence>
<dbReference type="GO" id="GO:0043565">
    <property type="term" value="F:sequence-specific DNA binding"/>
    <property type="evidence" value="ECO:0007669"/>
    <property type="project" value="InterPro"/>
</dbReference>
<evidence type="ECO:0000259" key="10">
    <source>
        <dbReference type="PROSITE" id="PS50114"/>
    </source>
</evidence>
<proteinExistence type="inferred from homology"/>
<dbReference type="GO" id="GO:0008270">
    <property type="term" value="F:zinc ion binding"/>
    <property type="evidence" value="ECO:0007669"/>
    <property type="project" value="UniProtKB-KW"/>
</dbReference>
<evidence type="ECO:0000256" key="1">
    <source>
        <dbReference type="ARBA" id="ARBA00022723"/>
    </source>
</evidence>
<name>A0AA41SNJ2_PAPNU</name>
<dbReference type="PROSITE" id="PS00344">
    <property type="entry name" value="GATA_ZN_FINGER_1"/>
    <property type="match status" value="1"/>
</dbReference>
<dbReference type="PROSITE" id="PS51257">
    <property type="entry name" value="PROKAR_LIPOPROTEIN"/>
    <property type="match status" value="1"/>
</dbReference>
<dbReference type="Pfam" id="PF00320">
    <property type="entry name" value="GATA"/>
    <property type="match status" value="1"/>
</dbReference>
<keyword evidence="5" id="KW-0238">DNA-binding</keyword>
<evidence type="ECO:0000256" key="8">
    <source>
        <dbReference type="PROSITE-ProRule" id="PRU00094"/>
    </source>
</evidence>
<keyword evidence="1" id="KW-0479">Metal-binding</keyword>
<evidence type="ECO:0000313" key="13">
    <source>
        <dbReference type="Proteomes" id="UP001177140"/>
    </source>
</evidence>
<comment type="similarity">
    <text evidence="7">Belongs to the type IV zinc-finger family. Class B subfamily.</text>
</comment>
<keyword evidence="3" id="KW-0862">Zinc</keyword>
<keyword evidence="13" id="KW-1185">Reference proteome</keyword>
<dbReference type="EMBL" id="JAJJMA010175072">
    <property type="protein sequence ID" value="MCL7037088.1"/>
    <property type="molecule type" value="Genomic_DNA"/>
</dbReference>
<evidence type="ECO:0000256" key="6">
    <source>
        <dbReference type="ARBA" id="ARBA00023163"/>
    </source>
</evidence>
<keyword evidence="2 8" id="KW-0863">Zinc-finger</keyword>
<dbReference type="Proteomes" id="UP001177140">
    <property type="component" value="Unassembled WGS sequence"/>
</dbReference>
<keyword evidence="4" id="KW-0805">Transcription regulation</keyword>
<dbReference type="EMBL" id="JAJJMA010107943">
    <property type="protein sequence ID" value="MCL7031023.1"/>
    <property type="molecule type" value="Genomic_DNA"/>
</dbReference>
<dbReference type="Gene3D" id="3.30.50.10">
    <property type="entry name" value="Erythroid Transcription Factor GATA-1, subunit A"/>
    <property type="match status" value="1"/>
</dbReference>
<feature type="compositionally biased region" description="Low complexity" evidence="9">
    <location>
        <begin position="254"/>
        <end position="263"/>
    </location>
</feature>
<protein>
    <recommendedName>
        <fullName evidence="10">GATA-type domain-containing protein</fullName>
    </recommendedName>
</protein>
<feature type="region of interest" description="Disordered" evidence="9">
    <location>
        <begin position="236"/>
        <end position="263"/>
    </location>
</feature>
<feature type="domain" description="GATA-type" evidence="10">
    <location>
        <begin position="171"/>
        <end position="207"/>
    </location>
</feature>
<gene>
    <name evidence="11" type="ORF">MKW94_019129</name>
    <name evidence="12" type="ORF">MKW94_022767</name>
</gene>
<evidence type="ECO:0000256" key="7">
    <source>
        <dbReference type="ARBA" id="ARBA00024019"/>
    </source>
</evidence>
<accession>A0AA41SNJ2</accession>
<dbReference type="AlphaFoldDB" id="A0AA41SNJ2"/>
<reference evidence="12" key="1">
    <citation type="submission" date="2022-03" db="EMBL/GenBank/DDBJ databases">
        <title>A functionally conserved STORR gene fusion in Papaver species that diverged 16.8 million years ago.</title>
        <authorList>
            <person name="Catania T."/>
        </authorList>
    </citation>
    <scope>NUCLEOTIDE SEQUENCE</scope>
    <source>
        <strain evidence="12">S-191538</strain>
    </source>
</reference>
<dbReference type="GO" id="GO:0006355">
    <property type="term" value="P:regulation of DNA-templated transcription"/>
    <property type="evidence" value="ECO:0007669"/>
    <property type="project" value="InterPro"/>
</dbReference>
<evidence type="ECO:0000256" key="3">
    <source>
        <dbReference type="ARBA" id="ARBA00022833"/>
    </source>
</evidence>
<dbReference type="SMART" id="SM00401">
    <property type="entry name" value="ZnF_GATA"/>
    <property type="match status" value="1"/>
</dbReference>
<comment type="caution">
    <text evidence="12">The sequence shown here is derived from an EMBL/GenBank/DDBJ whole genome shotgun (WGS) entry which is preliminary data.</text>
</comment>
<dbReference type="PANTHER" id="PTHR46813">
    <property type="entry name" value="GATA TRANSCRIPTION FACTOR 18"/>
    <property type="match status" value="1"/>
</dbReference>
<dbReference type="SUPFAM" id="SSF57716">
    <property type="entry name" value="Glucocorticoid receptor-like (DNA-binding domain)"/>
    <property type="match status" value="1"/>
</dbReference>